<dbReference type="SUPFAM" id="SSF53822">
    <property type="entry name" value="Periplasmic binding protein-like I"/>
    <property type="match status" value="1"/>
</dbReference>
<evidence type="ECO:0000256" key="4">
    <source>
        <dbReference type="ARBA" id="ARBA00023163"/>
    </source>
</evidence>
<dbReference type="PROSITE" id="PS50932">
    <property type="entry name" value="HTH_LACI_2"/>
    <property type="match status" value="1"/>
</dbReference>
<reference evidence="7" key="1">
    <citation type="submission" date="2016-10" db="EMBL/GenBank/DDBJ databases">
        <authorList>
            <person name="Varghese N."/>
            <person name="Submissions S."/>
        </authorList>
    </citation>
    <scope>NUCLEOTIDE SEQUENCE [LARGE SCALE GENOMIC DNA]</scope>
    <source>
        <strain evidence="7">DSM 44718</strain>
    </source>
</reference>
<proteinExistence type="predicted"/>
<keyword evidence="2" id="KW-0805">Transcription regulation</keyword>
<dbReference type="PANTHER" id="PTHR30146:SF148">
    <property type="entry name" value="HTH-TYPE TRANSCRIPTIONAL REPRESSOR PURR-RELATED"/>
    <property type="match status" value="1"/>
</dbReference>
<organism evidence="6 7">
    <name type="scientific">Asanoa ishikariensis</name>
    <dbReference type="NCBI Taxonomy" id="137265"/>
    <lineage>
        <taxon>Bacteria</taxon>
        <taxon>Bacillati</taxon>
        <taxon>Actinomycetota</taxon>
        <taxon>Actinomycetes</taxon>
        <taxon>Micromonosporales</taxon>
        <taxon>Micromonosporaceae</taxon>
        <taxon>Asanoa</taxon>
    </lineage>
</organism>
<dbReference type="Pfam" id="PF00356">
    <property type="entry name" value="LacI"/>
    <property type="match status" value="1"/>
</dbReference>
<evidence type="ECO:0000256" key="3">
    <source>
        <dbReference type="ARBA" id="ARBA00023125"/>
    </source>
</evidence>
<dbReference type="InterPro" id="IPR000843">
    <property type="entry name" value="HTH_LacI"/>
</dbReference>
<sequence length="342" mass="36180">MTRGPRAGTKRVTLVDVAAAAGVDKAIVSRVVNRDPTLLIRPETRTRVEAAIVDLGYRPNLSARSLRTAKTGILGLVIPDFSNPVYAQIIAGAEAAALSSGNVLVTGSAGGAVSPAAYLDLLGNGRVDGLLIAGGAPSTQEQRILDGLDIPWLLVNRRDRKSRRYVILDDAKSAHMAVEHLVELGHTEIAHIAGPKTTDTAQRRLTGFTEAMEEHGLRTPASRIVVGEYTMDGGAEAAAKLMSSRRRPTAIYVANVAAAVGVLHQLAALDLSVPGDVSVVTTHDTELASHVMPALTTVRMPLRELGARAVRSLLDTPPDAQVELLLADDFTLVRRESTAPLA</sequence>
<dbReference type="GO" id="GO:0003700">
    <property type="term" value="F:DNA-binding transcription factor activity"/>
    <property type="evidence" value="ECO:0007669"/>
    <property type="project" value="TreeGrafter"/>
</dbReference>
<dbReference type="AlphaFoldDB" id="A0A1H3UC53"/>
<keyword evidence="1" id="KW-0678">Repressor</keyword>
<name>A0A1H3UC53_9ACTN</name>
<dbReference type="SMART" id="SM00354">
    <property type="entry name" value="HTH_LACI"/>
    <property type="match status" value="1"/>
</dbReference>
<dbReference type="STRING" id="137265.SAMN05421684_6962"/>
<dbReference type="Proteomes" id="UP000199632">
    <property type="component" value="Unassembled WGS sequence"/>
</dbReference>
<evidence type="ECO:0000256" key="1">
    <source>
        <dbReference type="ARBA" id="ARBA00022491"/>
    </source>
</evidence>
<keyword evidence="4" id="KW-0804">Transcription</keyword>
<dbReference type="InterPro" id="IPR010982">
    <property type="entry name" value="Lambda_DNA-bd_dom_sf"/>
</dbReference>
<dbReference type="PANTHER" id="PTHR30146">
    <property type="entry name" value="LACI-RELATED TRANSCRIPTIONAL REPRESSOR"/>
    <property type="match status" value="1"/>
</dbReference>
<evidence type="ECO:0000259" key="5">
    <source>
        <dbReference type="PROSITE" id="PS50932"/>
    </source>
</evidence>
<dbReference type="RefSeq" id="WP_090801448.1">
    <property type="nucleotide sequence ID" value="NZ_BOND01000005.1"/>
</dbReference>
<dbReference type="CDD" id="cd06267">
    <property type="entry name" value="PBP1_LacI_sugar_binding-like"/>
    <property type="match status" value="1"/>
</dbReference>
<evidence type="ECO:0000256" key="2">
    <source>
        <dbReference type="ARBA" id="ARBA00023015"/>
    </source>
</evidence>
<dbReference type="GO" id="GO:0000976">
    <property type="term" value="F:transcription cis-regulatory region binding"/>
    <property type="evidence" value="ECO:0007669"/>
    <property type="project" value="TreeGrafter"/>
</dbReference>
<dbReference type="OrthoDB" id="3595338at2"/>
<evidence type="ECO:0000313" key="7">
    <source>
        <dbReference type="Proteomes" id="UP000199632"/>
    </source>
</evidence>
<accession>A0A1H3UC53</accession>
<dbReference type="CDD" id="cd01392">
    <property type="entry name" value="HTH_LacI"/>
    <property type="match status" value="1"/>
</dbReference>
<feature type="domain" description="HTH lacI-type" evidence="5">
    <location>
        <begin position="12"/>
        <end position="68"/>
    </location>
</feature>
<keyword evidence="3" id="KW-0238">DNA-binding</keyword>
<dbReference type="Pfam" id="PF13377">
    <property type="entry name" value="Peripla_BP_3"/>
    <property type="match status" value="1"/>
</dbReference>
<dbReference type="SUPFAM" id="SSF47413">
    <property type="entry name" value="lambda repressor-like DNA-binding domains"/>
    <property type="match status" value="1"/>
</dbReference>
<evidence type="ECO:0000313" key="6">
    <source>
        <dbReference type="EMBL" id="SDZ59958.1"/>
    </source>
</evidence>
<dbReference type="Gene3D" id="1.10.260.40">
    <property type="entry name" value="lambda repressor-like DNA-binding domains"/>
    <property type="match status" value="1"/>
</dbReference>
<keyword evidence="7" id="KW-1185">Reference proteome</keyword>
<gene>
    <name evidence="6" type="ORF">SAMN05421684_6962</name>
</gene>
<dbReference type="InterPro" id="IPR046335">
    <property type="entry name" value="LacI/GalR-like_sensor"/>
</dbReference>
<dbReference type="EMBL" id="FNQB01000004">
    <property type="protein sequence ID" value="SDZ59958.1"/>
    <property type="molecule type" value="Genomic_DNA"/>
</dbReference>
<dbReference type="Gene3D" id="3.40.50.2300">
    <property type="match status" value="2"/>
</dbReference>
<dbReference type="InterPro" id="IPR028082">
    <property type="entry name" value="Peripla_BP_I"/>
</dbReference>
<protein>
    <submittedName>
        <fullName evidence="6">Transcriptional regulator, LacI family</fullName>
    </submittedName>
</protein>